<keyword evidence="19" id="KW-1185">Reference proteome</keyword>
<dbReference type="CDD" id="cd01169">
    <property type="entry name" value="HMPP_kinase"/>
    <property type="match status" value="1"/>
</dbReference>
<dbReference type="InterPro" id="IPR004399">
    <property type="entry name" value="HMP/HMP-P_kinase_dom"/>
</dbReference>
<feature type="domain" description="Thiamine-phosphate synthase ThiN" evidence="17">
    <location>
        <begin position="273"/>
        <end position="417"/>
    </location>
</feature>
<evidence type="ECO:0000256" key="4">
    <source>
        <dbReference type="ARBA" id="ARBA00009879"/>
    </source>
</evidence>
<dbReference type="PANTHER" id="PTHR20858:SF17">
    <property type="entry name" value="HYDROXYMETHYLPYRIMIDINE_PHOSPHOMETHYLPYRIMIDINE KINASE THI20-RELATED"/>
    <property type="match status" value="1"/>
</dbReference>
<comment type="catalytic activity">
    <reaction evidence="2">
        <text>4-amino-2-methyl-5-(phosphooxymethyl)pyrimidine + ATP = 4-amino-2-methyl-5-(diphosphooxymethyl)pyrimidine + ADP</text>
        <dbReference type="Rhea" id="RHEA:19893"/>
        <dbReference type="ChEBI" id="CHEBI:30616"/>
        <dbReference type="ChEBI" id="CHEBI:57841"/>
        <dbReference type="ChEBI" id="CHEBI:58354"/>
        <dbReference type="ChEBI" id="CHEBI:456216"/>
        <dbReference type="EC" id="2.7.4.7"/>
    </reaction>
</comment>
<dbReference type="InterPro" id="IPR036409">
    <property type="entry name" value="Aldolase_II/adducin_N_sf"/>
</dbReference>
<comment type="pathway">
    <text evidence="3">Cofactor biosynthesis; thiamine diphosphate biosynthesis; 4-amino-2-methyl-5-diphosphomethylpyrimidine from 5-amino-1-(5-phospho-D-ribosyl)imidazole: step 3/3.</text>
</comment>
<evidence type="ECO:0000256" key="15">
    <source>
        <dbReference type="ARBA" id="ARBA00043176"/>
    </source>
</evidence>
<evidence type="ECO:0000256" key="8">
    <source>
        <dbReference type="ARBA" id="ARBA00022679"/>
    </source>
</evidence>
<evidence type="ECO:0000259" key="17">
    <source>
        <dbReference type="Pfam" id="PF10120"/>
    </source>
</evidence>
<evidence type="ECO:0000256" key="9">
    <source>
        <dbReference type="ARBA" id="ARBA00022741"/>
    </source>
</evidence>
<keyword evidence="12" id="KW-0784">Thiamine biosynthesis</keyword>
<protein>
    <recommendedName>
        <fullName evidence="7">Hydroxymethylpyrimidine/phosphomethylpyrimidine kinase</fullName>
        <ecNumber evidence="5">2.7.1.49</ecNumber>
        <ecNumber evidence="6">2.7.4.7</ecNumber>
    </recommendedName>
    <alternativeName>
        <fullName evidence="14">Hydroxymethylpyrimidine kinase</fullName>
    </alternativeName>
    <alternativeName>
        <fullName evidence="15">Hydroxymethylpyrimidine phosphate kinase</fullName>
    </alternativeName>
</protein>
<evidence type="ECO:0000256" key="3">
    <source>
        <dbReference type="ARBA" id="ARBA00004769"/>
    </source>
</evidence>
<dbReference type="SUPFAM" id="SSF53613">
    <property type="entry name" value="Ribokinase-like"/>
    <property type="match status" value="1"/>
</dbReference>
<evidence type="ECO:0000256" key="13">
    <source>
        <dbReference type="ARBA" id="ARBA00037917"/>
    </source>
</evidence>
<keyword evidence="9" id="KW-0547">Nucleotide-binding</keyword>
<dbReference type="AlphaFoldDB" id="C0GKN8"/>
<name>C0GKN8_DETAL</name>
<evidence type="ECO:0000256" key="1">
    <source>
        <dbReference type="ARBA" id="ARBA00000151"/>
    </source>
</evidence>
<comment type="pathway">
    <text evidence="13">Cofactor biosynthesis; thiamine diphosphate biosynthesis; 4-amino-2-methyl-5-diphosphomethylpyrimidine from 5-amino-1-(5-phospho-D-ribosyl)imidazole: step 2/3.</text>
</comment>
<dbReference type="eggNOG" id="COG0351">
    <property type="taxonomic scope" value="Bacteria"/>
</dbReference>
<keyword evidence="10 18" id="KW-0418">Kinase</keyword>
<feature type="domain" description="Pyridoxamine kinase/Phosphomethylpyrimidine kinase" evidence="16">
    <location>
        <begin position="11"/>
        <end position="255"/>
    </location>
</feature>
<sequence length="428" mass="45479">MYKALTIAGSDSGGGAGIQTDLKTFAALGVYGTSVITALTAQNTKGVHGIHPVPPDFINCQLEAVLSDIPVHAAKTGMLGDAKTITAVADSLNKHRVSNLVVDPVMVAQSGDRLLQEDAVDALRDKLLPHALVVTPNLPEAEVLLGRQITTVDAMVAAAREIRLMGPRHVLVKGGHLEGQDMVDIFFDGRTIHHLSEKKLDTPHTHGTGCTYAAAIAACLAKNLSPYDAVTRAKQFITDAISHGICVGGGYGPTNPMGALLRELELSRASQALYKALAALQKTPACANILADGRSNIFYSLEGANSLEDIASFPTPLYRCHNTIAQAGDPVFAGGLYPEEMLLQAHQKDARIRGMINLRYTPEMALAASALNYKTVKLSGDFAKLSEIPEVLVIEPTEEQEGQIILFARTPQEAAQKTAGLARSFSGC</sequence>
<dbReference type="InterPro" id="IPR029056">
    <property type="entry name" value="Ribokinase-like"/>
</dbReference>
<dbReference type="GO" id="GO:0008972">
    <property type="term" value="F:phosphomethylpyrimidine kinase activity"/>
    <property type="evidence" value="ECO:0007669"/>
    <property type="project" value="UniProtKB-EC"/>
</dbReference>
<gene>
    <name evidence="18" type="ORF">DealDRAFT_3047</name>
</gene>
<dbReference type="EC" id="2.7.1.49" evidence="5"/>
<dbReference type="Proteomes" id="UP000006443">
    <property type="component" value="Unassembled WGS sequence"/>
</dbReference>
<dbReference type="Gene3D" id="3.40.1190.20">
    <property type="match status" value="1"/>
</dbReference>
<evidence type="ECO:0000256" key="7">
    <source>
        <dbReference type="ARBA" id="ARBA00019161"/>
    </source>
</evidence>
<comment type="caution">
    <text evidence="18">The sequence shown here is derived from an EMBL/GenBank/DDBJ whole genome shotgun (WGS) entry which is preliminary data.</text>
</comment>
<dbReference type="Pfam" id="PF08543">
    <property type="entry name" value="Phos_pyr_kin"/>
    <property type="match status" value="1"/>
</dbReference>
<comment type="catalytic activity">
    <reaction evidence="1">
        <text>4-amino-5-hydroxymethyl-2-methylpyrimidine + ATP = 4-amino-2-methyl-5-(phosphooxymethyl)pyrimidine + ADP + H(+)</text>
        <dbReference type="Rhea" id="RHEA:23096"/>
        <dbReference type="ChEBI" id="CHEBI:15378"/>
        <dbReference type="ChEBI" id="CHEBI:16892"/>
        <dbReference type="ChEBI" id="CHEBI:30616"/>
        <dbReference type="ChEBI" id="CHEBI:58354"/>
        <dbReference type="ChEBI" id="CHEBI:456216"/>
        <dbReference type="EC" id="2.7.1.49"/>
    </reaction>
</comment>
<keyword evidence="11" id="KW-0067">ATP-binding</keyword>
<dbReference type="GO" id="GO:0009228">
    <property type="term" value="P:thiamine biosynthetic process"/>
    <property type="evidence" value="ECO:0007669"/>
    <property type="project" value="UniProtKB-KW"/>
</dbReference>
<evidence type="ECO:0000256" key="12">
    <source>
        <dbReference type="ARBA" id="ARBA00022977"/>
    </source>
</evidence>
<evidence type="ECO:0000256" key="6">
    <source>
        <dbReference type="ARBA" id="ARBA00012963"/>
    </source>
</evidence>
<dbReference type="EC" id="2.7.4.7" evidence="6"/>
<dbReference type="GO" id="GO:0005829">
    <property type="term" value="C:cytosol"/>
    <property type="evidence" value="ECO:0007669"/>
    <property type="project" value="TreeGrafter"/>
</dbReference>
<dbReference type="InterPro" id="IPR019293">
    <property type="entry name" value="ThiN"/>
</dbReference>
<proteinExistence type="inferred from homology"/>
<dbReference type="EMBL" id="ACJM01000025">
    <property type="protein sequence ID" value="EEG76130.1"/>
    <property type="molecule type" value="Genomic_DNA"/>
</dbReference>
<comment type="similarity">
    <text evidence="4">Belongs to the ThiD family.</text>
</comment>
<dbReference type="InterPro" id="IPR013749">
    <property type="entry name" value="PM/HMP-P_kinase-1"/>
</dbReference>
<dbReference type="Pfam" id="PF10120">
    <property type="entry name" value="ThiN"/>
    <property type="match status" value="1"/>
</dbReference>
<dbReference type="GO" id="GO:0008902">
    <property type="term" value="F:hydroxymethylpyrimidine kinase activity"/>
    <property type="evidence" value="ECO:0007669"/>
    <property type="project" value="UniProtKB-EC"/>
</dbReference>
<keyword evidence="8" id="KW-0808">Transferase</keyword>
<evidence type="ECO:0000256" key="2">
    <source>
        <dbReference type="ARBA" id="ARBA00000565"/>
    </source>
</evidence>
<evidence type="ECO:0000256" key="10">
    <source>
        <dbReference type="ARBA" id="ARBA00022777"/>
    </source>
</evidence>
<evidence type="ECO:0000313" key="19">
    <source>
        <dbReference type="Proteomes" id="UP000006443"/>
    </source>
</evidence>
<dbReference type="Gene3D" id="3.40.225.10">
    <property type="entry name" value="Class II aldolase/adducin N-terminal domain"/>
    <property type="match status" value="1"/>
</dbReference>
<evidence type="ECO:0000256" key="5">
    <source>
        <dbReference type="ARBA" id="ARBA00012135"/>
    </source>
</evidence>
<dbReference type="GO" id="GO:0005524">
    <property type="term" value="F:ATP binding"/>
    <property type="evidence" value="ECO:0007669"/>
    <property type="project" value="UniProtKB-KW"/>
</dbReference>
<reference evidence="18 19" key="1">
    <citation type="submission" date="2009-02" db="EMBL/GenBank/DDBJ databases">
        <title>Sequencing of the draft genome and assembly of Dethiobacter alkaliphilus AHT 1.</title>
        <authorList>
            <consortium name="US DOE Joint Genome Institute (JGI-PGF)"/>
            <person name="Lucas S."/>
            <person name="Copeland A."/>
            <person name="Lapidus A."/>
            <person name="Glavina del Rio T."/>
            <person name="Dalin E."/>
            <person name="Tice H."/>
            <person name="Bruce D."/>
            <person name="Goodwin L."/>
            <person name="Pitluck S."/>
            <person name="Larimer F."/>
            <person name="Land M.L."/>
            <person name="Hauser L."/>
            <person name="Muyzer G."/>
        </authorList>
    </citation>
    <scope>NUCLEOTIDE SEQUENCE [LARGE SCALE GENOMIC DNA]</scope>
    <source>
        <strain evidence="18 19">AHT 1</strain>
    </source>
</reference>
<dbReference type="PANTHER" id="PTHR20858">
    <property type="entry name" value="PHOSPHOMETHYLPYRIMIDINE KINASE"/>
    <property type="match status" value="1"/>
</dbReference>
<evidence type="ECO:0000256" key="11">
    <source>
        <dbReference type="ARBA" id="ARBA00022840"/>
    </source>
</evidence>
<dbReference type="SUPFAM" id="SSF53639">
    <property type="entry name" value="AraD/HMP-PK domain-like"/>
    <property type="match status" value="1"/>
</dbReference>
<dbReference type="NCBIfam" id="TIGR00097">
    <property type="entry name" value="HMP-P_kinase"/>
    <property type="match status" value="1"/>
</dbReference>
<dbReference type="RefSeq" id="WP_008519061.1">
    <property type="nucleotide sequence ID" value="NZ_ACJM01000025.1"/>
</dbReference>
<evidence type="ECO:0000313" key="18">
    <source>
        <dbReference type="EMBL" id="EEG76130.1"/>
    </source>
</evidence>
<accession>C0GKN8</accession>
<evidence type="ECO:0000259" key="16">
    <source>
        <dbReference type="Pfam" id="PF08543"/>
    </source>
</evidence>
<evidence type="ECO:0000256" key="14">
    <source>
        <dbReference type="ARBA" id="ARBA00042102"/>
    </source>
</evidence>
<dbReference type="STRING" id="555088.DealDRAFT_3047"/>
<dbReference type="FunFam" id="3.40.1190.20:FF:000003">
    <property type="entry name" value="Phosphomethylpyrimidine kinase ThiD"/>
    <property type="match status" value="1"/>
</dbReference>
<organism evidence="18 19">
    <name type="scientific">Dethiobacter alkaliphilus AHT 1</name>
    <dbReference type="NCBI Taxonomy" id="555088"/>
    <lineage>
        <taxon>Bacteria</taxon>
        <taxon>Bacillati</taxon>
        <taxon>Bacillota</taxon>
        <taxon>Dethiobacteria</taxon>
        <taxon>Dethiobacterales</taxon>
        <taxon>Dethiobacteraceae</taxon>
        <taxon>Dethiobacter</taxon>
    </lineage>
</organism>